<dbReference type="SUPFAM" id="SSF56112">
    <property type="entry name" value="Protein kinase-like (PK-like)"/>
    <property type="match status" value="1"/>
</dbReference>
<sequence>MSPFPEEPLNLSTSDGFGYFPGEIKQSLNNGRYTIIRKLGWGPRSSTWLVRDSTEKKPSHDSAVQIFTAAKSREADKRLLPVLQSAALDRWVDFPTLVDSFWEASVHGEHLCIVIAAYGLPFGDLLVEATNRGRAGLPVGVVKYVAWQVLEVLVERLHHKKGLS</sequence>
<comment type="catalytic activity">
    <reaction evidence="8">
        <text>L-seryl-[protein] + ATP = O-phospho-L-seryl-[protein] + ADP + H(+)</text>
        <dbReference type="Rhea" id="RHEA:17989"/>
        <dbReference type="Rhea" id="RHEA-COMP:9863"/>
        <dbReference type="Rhea" id="RHEA-COMP:11604"/>
        <dbReference type="ChEBI" id="CHEBI:15378"/>
        <dbReference type="ChEBI" id="CHEBI:29999"/>
        <dbReference type="ChEBI" id="CHEBI:30616"/>
        <dbReference type="ChEBI" id="CHEBI:83421"/>
        <dbReference type="ChEBI" id="CHEBI:456216"/>
        <dbReference type="EC" id="2.7.11.1"/>
    </reaction>
</comment>
<accession>A0A8H5BD26</accession>
<dbReference type="Gene3D" id="3.30.200.20">
    <property type="entry name" value="Phosphorylase Kinase, domain 1"/>
    <property type="match status" value="1"/>
</dbReference>
<evidence type="ECO:0000256" key="6">
    <source>
        <dbReference type="ARBA" id="ARBA00022840"/>
    </source>
</evidence>
<dbReference type="EC" id="2.7.11.1" evidence="1"/>
<evidence type="ECO:0000256" key="4">
    <source>
        <dbReference type="ARBA" id="ARBA00022741"/>
    </source>
</evidence>
<name>A0A8H5BD26_9AGAR</name>
<evidence type="ECO:0000313" key="9">
    <source>
        <dbReference type="EMBL" id="KAF5320258.1"/>
    </source>
</evidence>
<keyword evidence="3" id="KW-0808">Transferase</keyword>
<evidence type="ECO:0000256" key="8">
    <source>
        <dbReference type="ARBA" id="ARBA00048679"/>
    </source>
</evidence>
<dbReference type="InterPro" id="IPR051334">
    <property type="entry name" value="SRPK"/>
</dbReference>
<dbReference type="PANTHER" id="PTHR47634">
    <property type="entry name" value="PROTEIN KINASE DOMAIN-CONTAINING PROTEIN-RELATED"/>
    <property type="match status" value="1"/>
</dbReference>
<dbReference type="InterPro" id="IPR011009">
    <property type="entry name" value="Kinase-like_dom_sf"/>
</dbReference>
<evidence type="ECO:0000256" key="2">
    <source>
        <dbReference type="ARBA" id="ARBA00022527"/>
    </source>
</evidence>
<evidence type="ECO:0000256" key="7">
    <source>
        <dbReference type="ARBA" id="ARBA00047899"/>
    </source>
</evidence>
<dbReference type="Gene3D" id="1.10.510.10">
    <property type="entry name" value="Transferase(Phosphotransferase) domain 1"/>
    <property type="match status" value="1"/>
</dbReference>
<keyword evidence="5" id="KW-0418">Kinase</keyword>
<evidence type="ECO:0000256" key="5">
    <source>
        <dbReference type="ARBA" id="ARBA00022777"/>
    </source>
</evidence>
<dbReference type="GO" id="GO:0050684">
    <property type="term" value="P:regulation of mRNA processing"/>
    <property type="evidence" value="ECO:0007669"/>
    <property type="project" value="TreeGrafter"/>
</dbReference>
<dbReference type="GO" id="GO:0004674">
    <property type="term" value="F:protein serine/threonine kinase activity"/>
    <property type="evidence" value="ECO:0007669"/>
    <property type="project" value="UniProtKB-KW"/>
</dbReference>
<keyword evidence="10" id="KW-1185">Reference proteome</keyword>
<reference evidence="9 10" key="1">
    <citation type="journal article" date="2020" name="ISME J.">
        <title>Uncovering the hidden diversity of litter-decomposition mechanisms in mushroom-forming fungi.</title>
        <authorList>
            <person name="Floudas D."/>
            <person name="Bentzer J."/>
            <person name="Ahren D."/>
            <person name="Johansson T."/>
            <person name="Persson P."/>
            <person name="Tunlid A."/>
        </authorList>
    </citation>
    <scope>NUCLEOTIDE SEQUENCE [LARGE SCALE GENOMIC DNA]</scope>
    <source>
        <strain evidence="9 10">CBS 175.51</strain>
    </source>
</reference>
<gene>
    <name evidence="9" type="ORF">D9611_011259</name>
</gene>
<dbReference type="Proteomes" id="UP000541558">
    <property type="component" value="Unassembled WGS sequence"/>
</dbReference>
<evidence type="ECO:0000313" key="10">
    <source>
        <dbReference type="Proteomes" id="UP000541558"/>
    </source>
</evidence>
<dbReference type="GO" id="GO:0005524">
    <property type="term" value="F:ATP binding"/>
    <property type="evidence" value="ECO:0007669"/>
    <property type="project" value="UniProtKB-KW"/>
</dbReference>
<dbReference type="EMBL" id="JAACJK010000170">
    <property type="protein sequence ID" value="KAF5320258.1"/>
    <property type="molecule type" value="Genomic_DNA"/>
</dbReference>
<dbReference type="OrthoDB" id="5979581at2759"/>
<keyword evidence="4" id="KW-0547">Nucleotide-binding</keyword>
<proteinExistence type="predicted"/>
<protein>
    <recommendedName>
        <fullName evidence="1">non-specific serine/threonine protein kinase</fullName>
        <ecNumber evidence="1">2.7.11.1</ecNumber>
    </recommendedName>
</protein>
<dbReference type="PANTHER" id="PTHR47634:SF9">
    <property type="entry name" value="PROTEIN KINASE DOMAIN-CONTAINING PROTEIN-RELATED"/>
    <property type="match status" value="1"/>
</dbReference>
<evidence type="ECO:0000256" key="1">
    <source>
        <dbReference type="ARBA" id="ARBA00012513"/>
    </source>
</evidence>
<dbReference type="GO" id="GO:0000245">
    <property type="term" value="P:spliceosomal complex assembly"/>
    <property type="evidence" value="ECO:0007669"/>
    <property type="project" value="TreeGrafter"/>
</dbReference>
<keyword evidence="6" id="KW-0067">ATP-binding</keyword>
<dbReference type="AlphaFoldDB" id="A0A8H5BD26"/>
<keyword evidence="2" id="KW-0723">Serine/threonine-protein kinase</keyword>
<comment type="caution">
    <text evidence="9">The sequence shown here is derived from an EMBL/GenBank/DDBJ whole genome shotgun (WGS) entry which is preliminary data.</text>
</comment>
<organism evidence="9 10">
    <name type="scientific">Ephemerocybe angulata</name>
    <dbReference type="NCBI Taxonomy" id="980116"/>
    <lineage>
        <taxon>Eukaryota</taxon>
        <taxon>Fungi</taxon>
        <taxon>Dikarya</taxon>
        <taxon>Basidiomycota</taxon>
        <taxon>Agaricomycotina</taxon>
        <taxon>Agaricomycetes</taxon>
        <taxon>Agaricomycetidae</taxon>
        <taxon>Agaricales</taxon>
        <taxon>Agaricineae</taxon>
        <taxon>Psathyrellaceae</taxon>
        <taxon>Ephemerocybe</taxon>
    </lineage>
</organism>
<evidence type="ECO:0000256" key="3">
    <source>
        <dbReference type="ARBA" id="ARBA00022679"/>
    </source>
</evidence>
<comment type="catalytic activity">
    <reaction evidence="7">
        <text>L-threonyl-[protein] + ATP = O-phospho-L-threonyl-[protein] + ADP + H(+)</text>
        <dbReference type="Rhea" id="RHEA:46608"/>
        <dbReference type="Rhea" id="RHEA-COMP:11060"/>
        <dbReference type="Rhea" id="RHEA-COMP:11605"/>
        <dbReference type="ChEBI" id="CHEBI:15378"/>
        <dbReference type="ChEBI" id="CHEBI:30013"/>
        <dbReference type="ChEBI" id="CHEBI:30616"/>
        <dbReference type="ChEBI" id="CHEBI:61977"/>
        <dbReference type="ChEBI" id="CHEBI:456216"/>
        <dbReference type="EC" id="2.7.11.1"/>
    </reaction>
</comment>